<feature type="domain" description="Peptidoglycan beta-N-acetylmuramidase NamZ C-terminal" evidence="4">
    <location>
        <begin position="282"/>
        <end position="434"/>
    </location>
</feature>
<feature type="signal peptide" evidence="2">
    <location>
        <begin position="1"/>
        <end position="31"/>
    </location>
</feature>
<dbReference type="Gene3D" id="3.90.1150.140">
    <property type="match status" value="1"/>
</dbReference>
<organism evidence="5 6">
    <name type="scientific">Microbacterium esteraromaticum</name>
    <dbReference type="NCBI Taxonomy" id="57043"/>
    <lineage>
        <taxon>Bacteria</taxon>
        <taxon>Bacillati</taxon>
        <taxon>Actinomycetota</taxon>
        <taxon>Actinomycetes</taxon>
        <taxon>Micrococcales</taxon>
        <taxon>Microbacteriaceae</taxon>
        <taxon>Microbacterium</taxon>
    </lineage>
</organism>
<dbReference type="RefSeq" id="WP_182253780.1">
    <property type="nucleotide sequence ID" value="NZ_CP043732.1"/>
</dbReference>
<evidence type="ECO:0000259" key="3">
    <source>
        <dbReference type="Pfam" id="PF07075"/>
    </source>
</evidence>
<dbReference type="Pfam" id="PF20732">
    <property type="entry name" value="NamZ_C"/>
    <property type="match status" value="1"/>
</dbReference>
<dbReference type="Pfam" id="PF07075">
    <property type="entry name" value="NamZ_N"/>
    <property type="match status" value="1"/>
</dbReference>
<dbReference type="InterPro" id="IPR006311">
    <property type="entry name" value="TAT_signal"/>
</dbReference>
<protein>
    <submittedName>
        <fullName evidence="5">DUF1343 domain-containing protein</fullName>
    </submittedName>
</protein>
<evidence type="ECO:0000259" key="4">
    <source>
        <dbReference type="Pfam" id="PF20732"/>
    </source>
</evidence>
<dbReference type="PROSITE" id="PS51318">
    <property type="entry name" value="TAT"/>
    <property type="match status" value="1"/>
</dbReference>
<keyword evidence="2" id="KW-0732">Signal</keyword>
<reference evidence="5 6" key="1">
    <citation type="journal article" date="2020" name="Front. Microbiol.">
        <title>Design of Bacterial Strain-Specific qPCR Assays Using NGS Data and Publicly Available Resources and Its Application to Track Biocontrol Strains.</title>
        <authorList>
            <person name="Hernandez I."/>
            <person name="Sant C."/>
            <person name="Martinez R."/>
            <person name="Fernandez C."/>
        </authorList>
    </citation>
    <scope>NUCLEOTIDE SEQUENCE [LARGE SCALE GENOMIC DNA]</scope>
    <source>
        <strain evidence="5 6">B24</strain>
    </source>
</reference>
<evidence type="ECO:0000313" key="5">
    <source>
        <dbReference type="EMBL" id="QMU95933.1"/>
    </source>
</evidence>
<accession>A0A7D7WF84</accession>
<dbReference type="InterPro" id="IPR048503">
    <property type="entry name" value="NamZ_C"/>
</dbReference>
<dbReference type="PANTHER" id="PTHR42915">
    <property type="entry name" value="HYPOTHETICAL 460 KDA PROTEIN IN FEUA-SIGW INTERGENIC REGION [PRECURSOR]"/>
    <property type="match status" value="1"/>
</dbReference>
<feature type="chain" id="PRO_5027728760" evidence="2">
    <location>
        <begin position="32"/>
        <end position="439"/>
    </location>
</feature>
<dbReference type="Proteomes" id="UP000515708">
    <property type="component" value="Chromosome"/>
</dbReference>
<dbReference type="GO" id="GO:0033922">
    <property type="term" value="F:peptidoglycan beta-N-acetylmuramidase activity"/>
    <property type="evidence" value="ECO:0007669"/>
    <property type="project" value="InterPro"/>
</dbReference>
<dbReference type="PIRSF" id="PIRSF016719">
    <property type="entry name" value="UCP016719"/>
    <property type="match status" value="1"/>
</dbReference>
<proteinExistence type="predicted"/>
<dbReference type="Gene3D" id="3.40.50.12170">
    <property type="entry name" value="Uncharacterised protein PF07075, DUF1343"/>
    <property type="match status" value="1"/>
</dbReference>
<dbReference type="PANTHER" id="PTHR42915:SF1">
    <property type="entry name" value="PEPTIDOGLYCAN BETA-N-ACETYLMURAMIDASE NAMZ"/>
    <property type="match status" value="1"/>
</dbReference>
<name>A0A7D7WF84_9MICO</name>
<gene>
    <name evidence="5" type="ORF">FVO59_01010</name>
</gene>
<dbReference type="InterPro" id="IPR008302">
    <property type="entry name" value="NamZ"/>
</dbReference>
<sequence>MGISRRGVFRAAGLAAASAAGVVATGGSAFAAGKPDQPGKPKGPGKGRPVRTGADVAAADGWRVFAGRRVGVITNPTGVLEDFTSIVDDMVAHDVDLRAVFGPEHGFRGTAQAGEAEETSIDPRTGVTVYDAYGASVATFADFFVQSGVDTVVFDIRDVGVRFYTYIWTMWTAMQAAAQSGDLRFVVLDRPNPLGGRARGPVLQPGFTSGVGLLEIAQQHGMTVGELARYFNATFMERAGQTPLSDLQVVEVEGWRRQMVGPDQADRWIPPSPNMPTPQTAVLYPGTGMVEATDWSEGRGTTRPFELIGAPYLDHRWAAALNERGLAGVEFREAYFTPTFSKNAGTVCAGVQVHIMDAEKVDAIAVGTHMLVEARRLYPEFSWRGDGGRWIGLLTGSGRFQQQLEAGATADEIIAAWQPELARFREDTRPHLLYPGPRE</sequence>
<feature type="domain" description="Peptidoglycan beta-N-acetylmuramidase NamZ N-terminal" evidence="3">
    <location>
        <begin position="70"/>
        <end position="278"/>
    </location>
</feature>
<dbReference type="InterPro" id="IPR048502">
    <property type="entry name" value="NamZ_N"/>
</dbReference>
<evidence type="ECO:0000256" key="1">
    <source>
        <dbReference type="SAM" id="MobiDB-lite"/>
    </source>
</evidence>
<evidence type="ECO:0000256" key="2">
    <source>
        <dbReference type="SAM" id="SignalP"/>
    </source>
</evidence>
<dbReference type="AlphaFoldDB" id="A0A7D7WF84"/>
<feature type="region of interest" description="Disordered" evidence="1">
    <location>
        <begin position="29"/>
        <end position="52"/>
    </location>
</feature>
<dbReference type="EMBL" id="CP043732">
    <property type="protein sequence ID" value="QMU95933.1"/>
    <property type="molecule type" value="Genomic_DNA"/>
</dbReference>
<evidence type="ECO:0000313" key="6">
    <source>
        <dbReference type="Proteomes" id="UP000515708"/>
    </source>
</evidence>